<name>A0ABU5RTH9_9CYAN</name>
<keyword evidence="9" id="KW-1185">Reference proteome</keyword>
<proteinExistence type="inferred from homology"/>
<evidence type="ECO:0000256" key="7">
    <source>
        <dbReference type="HAMAP-Rule" id="MF_00108"/>
    </source>
</evidence>
<dbReference type="Pfam" id="PF01128">
    <property type="entry name" value="IspD"/>
    <property type="match status" value="1"/>
</dbReference>
<dbReference type="SUPFAM" id="SSF53448">
    <property type="entry name" value="Nucleotide-diphospho-sugar transferases"/>
    <property type="match status" value="1"/>
</dbReference>
<dbReference type="InterPro" id="IPR029044">
    <property type="entry name" value="Nucleotide-diphossugar_trans"/>
</dbReference>
<dbReference type="NCBIfam" id="TIGR00453">
    <property type="entry name" value="ispD"/>
    <property type="match status" value="1"/>
</dbReference>
<reference evidence="8 9" key="1">
    <citation type="submission" date="2023-12" db="EMBL/GenBank/DDBJ databases">
        <title>Baltic Sea Cyanobacteria.</title>
        <authorList>
            <person name="Delbaje E."/>
            <person name="Fewer D.P."/>
            <person name="Shishido T.K."/>
        </authorList>
    </citation>
    <scope>NUCLEOTIDE SEQUENCE [LARGE SCALE GENOMIC DNA]</scope>
    <source>
        <strain evidence="8 9">UHCC 0139</strain>
    </source>
</reference>
<dbReference type="HAMAP" id="MF_00108">
    <property type="entry name" value="IspD"/>
    <property type="match status" value="1"/>
</dbReference>
<protein>
    <recommendedName>
        <fullName evidence="7">2-C-methyl-D-erythritol 4-phosphate cytidylyltransferase</fullName>
        <ecNumber evidence="7">2.7.7.60</ecNumber>
    </recommendedName>
    <alternativeName>
        <fullName evidence="7">4-diphosphocytidyl-2C-methyl-D-erythritol synthase</fullName>
    </alternativeName>
    <alternativeName>
        <fullName evidence="7">MEP cytidylyltransferase</fullName>
        <shortName evidence="7">MCT</shortName>
    </alternativeName>
</protein>
<dbReference type="EC" id="2.7.7.60" evidence="7"/>
<keyword evidence="4 7" id="KW-0808">Transferase</keyword>
<evidence type="ECO:0000256" key="4">
    <source>
        <dbReference type="ARBA" id="ARBA00022679"/>
    </source>
</evidence>
<sequence>MERTPVFRPGGPSLVHLLIAAAGSGRRMGAATNKLLLPLAGRPVLAWTLDAALACGAIRWIGVMGRPEDEAAIGAILAAAAPRRSLAPPVAWILGGDTRQESVRRGLEALPADAEAVLIHDGARCLAEPDLLERCATALKEAMAEGAGIIAATPVTDTIKQVDGRGLITGTPERSGLWAAQTPQGFGVAQLREAHGRAEREGWSVTDDAALYERLGLPVRVLEAPPSNIKLTTRFDLTIASAVLAARGA</sequence>
<evidence type="ECO:0000256" key="1">
    <source>
        <dbReference type="ARBA" id="ARBA00001282"/>
    </source>
</evidence>
<dbReference type="InterPro" id="IPR018294">
    <property type="entry name" value="ISPD_synthase_CS"/>
</dbReference>
<feature type="site" description="Positions MEP for the nucleophilic attack" evidence="7">
    <location>
        <position position="174"/>
    </location>
</feature>
<keyword evidence="5 7" id="KW-0548">Nucleotidyltransferase</keyword>
<comment type="function">
    <text evidence="7">Catalyzes the formation of 4-diphosphocytidyl-2-C-methyl-D-erythritol from CTP and 2-C-methyl-D-erythritol 4-phosphate (MEP).</text>
</comment>
<comment type="pathway">
    <text evidence="2 7">Isoprenoid biosynthesis; isopentenyl diphosphate biosynthesis via DXP pathway; isopentenyl diphosphate from 1-deoxy-D-xylulose 5-phosphate: step 2/6.</text>
</comment>
<dbReference type="EMBL" id="JAYGHX010000003">
    <property type="protein sequence ID" value="MEA5391068.1"/>
    <property type="molecule type" value="Genomic_DNA"/>
</dbReference>
<accession>A0ABU5RTH9</accession>
<dbReference type="InterPro" id="IPR001228">
    <property type="entry name" value="IspD"/>
</dbReference>
<comment type="caution">
    <text evidence="8">The sequence shown here is derived from an EMBL/GenBank/DDBJ whole genome shotgun (WGS) entry which is preliminary data.</text>
</comment>
<feature type="site" description="Transition state stabilizer" evidence="7">
    <location>
        <position position="34"/>
    </location>
</feature>
<feature type="site" description="Transition state stabilizer" evidence="7">
    <location>
        <position position="27"/>
    </location>
</feature>
<dbReference type="Proteomes" id="UP001304461">
    <property type="component" value="Unassembled WGS sequence"/>
</dbReference>
<feature type="site" description="Positions MEP for the nucleophilic attack" evidence="7">
    <location>
        <position position="230"/>
    </location>
</feature>
<evidence type="ECO:0000313" key="8">
    <source>
        <dbReference type="EMBL" id="MEA5391068.1"/>
    </source>
</evidence>
<dbReference type="InterPro" id="IPR050088">
    <property type="entry name" value="IspD/TarI_cytidylyltransf_bact"/>
</dbReference>
<dbReference type="Gene3D" id="3.90.550.10">
    <property type="entry name" value="Spore Coat Polysaccharide Biosynthesis Protein SpsA, Chain A"/>
    <property type="match status" value="1"/>
</dbReference>
<comment type="catalytic activity">
    <reaction evidence="1 7">
        <text>2-C-methyl-D-erythritol 4-phosphate + CTP + H(+) = 4-CDP-2-C-methyl-D-erythritol + diphosphate</text>
        <dbReference type="Rhea" id="RHEA:13429"/>
        <dbReference type="ChEBI" id="CHEBI:15378"/>
        <dbReference type="ChEBI" id="CHEBI:33019"/>
        <dbReference type="ChEBI" id="CHEBI:37563"/>
        <dbReference type="ChEBI" id="CHEBI:57823"/>
        <dbReference type="ChEBI" id="CHEBI:58262"/>
        <dbReference type="EC" id="2.7.7.60"/>
    </reaction>
</comment>
<evidence type="ECO:0000313" key="9">
    <source>
        <dbReference type="Proteomes" id="UP001304461"/>
    </source>
</evidence>
<evidence type="ECO:0000256" key="5">
    <source>
        <dbReference type="ARBA" id="ARBA00022695"/>
    </source>
</evidence>
<comment type="similarity">
    <text evidence="3 7">Belongs to the IspD/TarI cytidylyltransferase family. IspD subfamily.</text>
</comment>
<dbReference type="RefSeq" id="WP_323305110.1">
    <property type="nucleotide sequence ID" value="NZ_JAYGHX010000003.1"/>
</dbReference>
<evidence type="ECO:0000256" key="2">
    <source>
        <dbReference type="ARBA" id="ARBA00004787"/>
    </source>
</evidence>
<dbReference type="GO" id="GO:0050518">
    <property type="term" value="F:2-C-methyl-D-erythritol 4-phosphate cytidylyltransferase activity"/>
    <property type="evidence" value="ECO:0007669"/>
    <property type="project" value="UniProtKB-EC"/>
</dbReference>
<dbReference type="PANTHER" id="PTHR32125">
    <property type="entry name" value="2-C-METHYL-D-ERYTHRITOL 4-PHOSPHATE CYTIDYLYLTRANSFERASE, CHLOROPLASTIC"/>
    <property type="match status" value="1"/>
</dbReference>
<dbReference type="PANTHER" id="PTHR32125:SF4">
    <property type="entry name" value="2-C-METHYL-D-ERYTHRITOL 4-PHOSPHATE CYTIDYLYLTRANSFERASE, CHLOROPLASTIC"/>
    <property type="match status" value="1"/>
</dbReference>
<evidence type="ECO:0000256" key="6">
    <source>
        <dbReference type="ARBA" id="ARBA00023229"/>
    </source>
</evidence>
<dbReference type="PROSITE" id="PS01295">
    <property type="entry name" value="ISPD"/>
    <property type="match status" value="1"/>
</dbReference>
<gene>
    <name evidence="7 8" type="primary">ispD</name>
    <name evidence="8" type="ORF">VB738_07305</name>
</gene>
<dbReference type="InterPro" id="IPR034683">
    <property type="entry name" value="IspD/TarI"/>
</dbReference>
<organism evidence="8 9">
    <name type="scientific">Cyanobium gracile UHCC 0139</name>
    <dbReference type="NCBI Taxonomy" id="3110308"/>
    <lineage>
        <taxon>Bacteria</taxon>
        <taxon>Bacillati</taxon>
        <taxon>Cyanobacteriota</taxon>
        <taxon>Cyanophyceae</taxon>
        <taxon>Synechococcales</taxon>
        <taxon>Prochlorococcaceae</taxon>
        <taxon>Cyanobium</taxon>
    </lineage>
</organism>
<dbReference type="CDD" id="cd02516">
    <property type="entry name" value="CDP-ME_synthetase"/>
    <property type="match status" value="1"/>
</dbReference>
<evidence type="ECO:0000256" key="3">
    <source>
        <dbReference type="ARBA" id="ARBA00009789"/>
    </source>
</evidence>
<keyword evidence="6 7" id="KW-0414">Isoprene biosynthesis</keyword>